<evidence type="ECO:0000256" key="1">
    <source>
        <dbReference type="ARBA" id="ARBA00006047"/>
    </source>
</evidence>
<name>A0A8S1RPG3_9CILI</name>
<dbReference type="Proteomes" id="UP000692954">
    <property type="component" value="Unassembled WGS sequence"/>
</dbReference>
<accession>A0A8S1RPG3</accession>
<dbReference type="AlphaFoldDB" id="A0A8S1RPG3"/>
<dbReference type="GO" id="GO:0005737">
    <property type="term" value="C:cytoplasm"/>
    <property type="evidence" value="ECO:0007669"/>
    <property type="project" value="TreeGrafter"/>
</dbReference>
<evidence type="ECO:0000256" key="2">
    <source>
        <dbReference type="RuleBase" id="RU000587"/>
    </source>
</evidence>
<comment type="function">
    <text evidence="2">Allosteric enzyme that catalyzes the rate-limiting step in glycogen catabolism, the phosphorolytic cleavage of glycogen to produce glucose-1-phosphate, and plays a central role in maintaining cellular and organismal glucose homeostasis.</text>
</comment>
<comment type="catalytic activity">
    <reaction evidence="2">
        <text>[(1-&gt;4)-alpha-D-glucosyl](n) + phosphate = [(1-&gt;4)-alpha-D-glucosyl](n-1) + alpha-D-glucose 1-phosphate</text>
        <dbReference type="Rhea" id="RHEA:41732"/>
        <dbReference type="Rhea" id="RHEA-COMP:9584"/>
        <dbReference type="Rhea" id="RHEA-COMP:9586"/>
        <dbReference type="ChEBI" id="CHEBI:15444"/>
        <dbReference type="ChEBI" id="CHEBI:43474"/>
        <dbReference type="ChEBI" id="CHEBI:58601"/>
        <dbReference type="EC" id="2.4.1.1"/>
    </reaction>
</comment>
<protein>
    <recommendedName>
        <fullName evidence="2">Alpha-1,4 glucan phosphorylase</fullName>
        <ecNumber evidence="2">2.4.1.1</ecNumber>
    </recommendedName>
</protein>
<dbReference type="GO" id="GO:0008184">
    <property type="term" value="F:glycogen phosphorylase activity"/>
    <property type="evidence" value="ECO:0007669"/>
    <property type="project" value="InterPro"/>
</dbReference>
<keyword evidence="2" id="KW-0808">Transferase</keyword>
<dbReference type="EMBL" id="CAJJDN010000262">
    <property type="protein sequence ID" value="CAD8130098.1"/>
    <property type="molecule type" value="Genomic_DNA"/>
</dbReference>
<keyword evidence="2" id="KW-0663">Pyridoxal phosphate</keyword>
<proteinExistence type="inferred from homology"/>
<dbReference type="GO" id="GO:0005980">
    <property type="term" value="P:glycogen catabolic process"/>
    <property type="evidence" value="ECO:0007669"/>
    <property type="project" value="TreeGrafter"/>
</dbReference>
<dbReference type="EC" id="2.4.1.1" evidence="2"/>
<organism evidence="3 4">
    <name type="scientific">Paramecium sonneborni</name>
    <dbReference type="NCBI Taxonomy" id="65129"/>
    <lineage>
        <taxon>Eukaryota</taxon>
        <taxon>Sar</taxon>
        <taxon>Alveolata</taxon>
        <taxon>Ciliophora</taxon>
        <taxon>Intramacronucleata</taxon>
        <taxon>Oligohymenophorea</taxon>
        <taxon>Peniculida</taxon>
        <taxon>Parameciidae</taxon>
        <taxon>Paramecium</taxon>
    </lineage>
</organism>
<dbReference type="PANTHER" id="PTHR11468">
    <property type="entry name" value="GLYCOGEN PHOSPHORYLASE"/>
    <property type="match status" value="1"/>
</dbReference>
<gene>
    <name evidence="3" type="ORF">PSON_ATCC_30995.1.T2620015</name>
</gene>
<keyword evidence="2" id="KW-0119">Carbohydrate metabolism</keyword>
<reference evidence="3" key="1">
    <citation type="submission" date="2021-01" db="EMBL/GenBank/DDBJ databases">
        <authorList>
            <consortium name="Genoscope - CEA"/>
            <person name="William W."/>
        </authorList>
    </citation>
    <scope>NUCLEOTIDE SEQUENCE</scope>
</reference>
<dbReference type="InterPro" id="IPR000811">
    <property type="entry name" value="Glyco_trans_35"/>
</dbReference>
<sequence length="139" mass="16195">MACKKSKGSWIERSVLEGENIIDYGKFHPESEFDFSSFNTGDYFKALEQRQEEENIASVLYLNDSIDAVKELRLKQQYLLVSVSMQDIVRRFKRRKVLDWIAFPAKVAVQLNDKHPALAIVELLLILIDIEQLDNMNSW</sequence>
<comment type="cofactor">
    <cofactor evidence="2">
        <name>pyridoxal 5'-phosphate</name>
        <dbReference type="ChEBI" id="CHEBI:597326"/>
    </cofactor>
</comment>
<evidence type="ECO:0000313" key="4">
    <source>
        <dbReference type="Proteomes" id="UP000692954"/>
    </source>
</evidence>
<keyword evidence="2" id="KW-0328">Glycosyltransferase</keyword>
<dbReference type="Pfam" id="PF00343">
    <property type="entry name" value="Phosphorylase"/>
    <property type="match status" value="1"/>
</dbReference>
<evidence type="ECO:0000313" key="3">
    <source>
        <dbReference type="EMBL" id="CAD8130098.1"/>
    </source>
</evidence>
<comment type="similarity">
    <text evidence="1 2">Belongs to the glycogen phosphorylase family.</text>
</comment>
<dbReference type="GO" id="GO:0030170">
    <property type="term" value="F:pyridoxal phosphate binding"/>
    <property type="evidence" value="ECO:0007669"/>
    <property type="project" value="TreeGrafter"/>
</dbReference>
<comment type="caution">
    <text evidence="3">The sequence shown here is derived from an EMBL/GenBank/DDBJ whole genome shotgun (WGS) entry which is preliminary data.</text>
</comment>
<dbReference type="OrthoDB" id="1724129at2759"/>
<dbReference type="PANTHER" id="PTHR11468:SF3">
    <property type="entry name" value="GLYCOGEN PHOSPHORYLASE, LIVER FORM"/>
    <property type="match status" value="1"/>
</dbReference>
<keyword evidence="4" id="KW-1185">Reference proteome</keyword>